<organism evidence="2 3">
    <name type="scientific">Tanacetum coccineum</name>
    <dbReference type="NCBI Taxonomy" id="301880"/>
    <lineage>
        <taxon>Eukaryota</taxon>
        <taxon>Viridiplantae</taxon>
        <taxon>Streptophyta</taxon>
        <taxon>Embryophyta</taxon>
        <taxon>Tracheophyta</taxon>
        <taxon>Spermatophyta</taxon>
        <taxon>Magnoliopsida</taxon>
        <taxon>eudicotyledons</taxon>
        <taxon>Gunneridae</taxon>
        <taxon>Pentapetalae</taxon>
        <taxon>asterids</taxon>
        <taxon>campanulids</taxon>
        <taxon>Asterales</taxon>
        <taxon>Asteraceae</taxon>
        <taxon>Asteroideae</taxon>
        <taxon>Anthemideae</taxon>
        <taxon>Anthemidinae</taxon>
        <taxon>Tanacetum</taxon>
    </lineage>
</organism>
<evidence type="ECO:0000256" key="1">
    <source>
        <dbReference type="SAM" id="MobiDB-lite"/>
    </source>
</evidence>
<proteinExistence type="predicted"/>
<protein>
    <submittedName>
        <fullName evidence="2">Uncharacterized protein</fullName>
    </submittedName>
</protein>
<feature type="region of interest" description="Disordered" evidence="1">
    <location>
        <begin position="46"/>
        <end position="115"/>
    </location>
</feature>
<gene>
    <name evidence="2" type="ORF">Tco_0974388</name>
</gene>
<reference evidence="2" key="2">
    <citation type="submission" date="2022-01" db="EMBL/GenBank/DDBJ databases">
        <authorList>
            <person name="Yamashiro T."/>
            <person name="Shiraishi A."/>
            <person name="Satake H."/>
            <person name="Nakayama K."/>
        </authorList>
    </citation>
    <scope>NUCLEOTIDE SEQUENCE</scope>
</reference>
<keyword evidence="3" id="KW-1185">Reference proteome</keyword>
<sequence length="115" mass="12695">MGITKAPTLRGLARSFLISASAATFSFTRIHCRVSGSSSYELSVVGSRKLSPSPSASLPCKNGKAGEQQMYAREQKDTSERHDELEPKMPDNCKTDTVPQIHEAQVGQERSRRER</sequence>
<dbReference type="Proteomes" id="UP001151760">
    <property type="component" value="Unassembled WGS sequence"/>
</dbReference>
<evidence type="ECO:0000313" key="2">
    <source>
        <dbReference type="EMBL" id="GJT48231.1"/>
    </source>
</evidence>
<dbReference type="EMBL" id="BQNB010016136">
    <property type="protein sequence ID" value="GJT48231.1"/>
    <property type="molecule type" value="Genomic_DNA"/>
</dbReference>
<reference evidence="2" key="1">
    <citation type="journal article" date="2022" name="Int. J. Mol. Sci.">
        <title>Draft Genome of Tanacetum Coccineum: Genomic Comparison of Closely Related Tanacetum-Family Plants.</title>
        <authorList>
            <person name="Yamashiro T."/>
            <person name="Shiraishi A."/>
            <person name="Nakayama K."/>
            <person name="Satake H."/>
        </authorList>
    </citation>
    <scope>NUCLEOTIDE SEQUENCE</scope>
</reference>
<feature type="compositionally biased region" description="Basic and acidic residues" evidence="1">
    <location>
        <begin position="73"/>
        <end position="94"/>
    </location>
</feature>
<name>A0ABQ5EBJ8_9ASTR</name>
<evidence type="ECO:0000313" key="3">
    <source>
        <dbReference type="Proteomes" id="UP001151760"/>
    </source>
</evidence>
<comment type="caution">
    <text evidence="2">The sequence shown here is derived from an EMBL/GenBank/DDBJ whole genome shotgun (WGS) entry which is preliminary data.</text>
</comment>
<accession>A0ABQ5EBJ8</accession>